<name>A0A507BBM4_9PEZI</name>
<protein>
    <recommendedName>
        <fullName evidence="6">FAD-binding PCMH-type domain-containing protein</fullName>
    </recommendedName>
</protein>
<comment type="caution">
    <text evidence="7">The sequence shown here is derived from an EMBL/GenBank/DDBJ whole genome shotgun (WGS) entry which is preliminary data.</text>
</comment>
<dbReference type="InterPro" id="IPR036318">
    <property type="entry name" value="FAD-bd_PCMH-like_sf"/>
</dbReference>
<dbReference type="STRING" id="1093900.A0A507BBM4"/>
<evidence type="ECO:0000313" key="8">
    <source>
        <dbReference type="Proteomes" id="UP000319257"/>
    </source>
</evidence>
<feature type="chain" id="PRO_5021357655" description="FAD-binding PCMH-type domain-containing protein" evidence="5">
    <location>
        <begin position="20"/>
        <end position="506"/>
    </location>
</feature>
<dbReference type="RefSeq" id="XP_030995721.1">
    <property type="nucleotide sequence ID" value="XM_031138416.1"/>
</dbReference>
<dbReference type="GeneID" id="41967851"/>
<dbReference type="PANTHER" id="PTHR42973">
    <property type="entry name" value="BINDING OXIDOREDUCTASE, PUTATIVE (AFU_ORTHOLOGUE AFUA_1G17690)-RELATED"/>
    <property type="match status" value="1"/>
</dbReference>
<keyword evidence="5" id="KW-0732">Signal</keyword>
<dbReference type="InterPro" id="IPR016166">
    <property type="entry name" value="FAD-bd_PCMH"/>
</dbReference>
<dbReference type="InterPro" id="IPR050416">
    <property type="entry name" value="FAD-linked_Oxidoreductase"/>
</dbReference>
<feature type="signal peptide" evidence="5">
    <location>
        <begin position="1"/>
        <end position="19"/>
    </location>
</feature>
<organism evidence="7 8">
    <name type="scientific">Thyridium curvatum</name>
    <dbReference type="NCBI Taxonomy" id="1093900"/>
    <lineage>
        <taxon>Eukaryota</taxon>
        <taxon>Fungi</taxon>
        <taxon>Dikarya</taxon>
        <taxon>Ascomycota</taxon>
        <taxon>Pezizomycotina</taxon>
        <taxon>Sordariomycetes</taxon>
        <taxon>Sordariomycetidae</taxon>
        <taxon>Thyridiales</taxon>
        <taxon>Thyridiaceae</taxon>
        <taxon>Thyridium</taxon>
    </lineage>
</organism>
<reference evidence="7 8" key="1">
    <citation type="submission" date="2019-06" db="EMBL/GenBank/DDBJ databases">
        <title>Draft genome sequence of the filamentous fungus Phialemoniopsis curvata isolated from diesel fuel.</title>
        <authorList>
            <person name="Varaljay V.A."/>
            <person name="Lyon W.J."/>
            <person name="Crouch A.L."/>
            <person name="Drake C.E."/>
            <person name="Hollomon J.M."/>
            <person name="Nadeau L.J."/>
            <person name="Nunn H.S."/>
            <person name="Stevenson B.S."/>
            <person name="Bojanowski C.L."/>
            <person name="Crookes-Goodson W.J."/>
        </authorList>
    </citation>
    <scope>NUCLEOTIDE SEQUENCE [LARGE SCALE GENOMIC DNA]</scope>
    <source>
        <strain evidence="7 8">D216</strain>
    </source>
</reference>
<dbReference type="Proteomes" id="UP000319257">
    <property type="component" value="Unassembled WGS sequence"/>
</dbReference>
<dbReference type="Pfam" id="PF01565">
    <property type="entry name" value="FAD_binding_4"/>
    <property type="match status" value="1"/>
</dbReference>
<dbReference type="InterPro" id="IPR016169">
    <property type="entry name" value="FAD-bd_PCMH_sub2"/>
</dbReference>
<dbReference type="EMBL" id="SKBQ01000002">
    <property type="protein sequence ID" value="TPX14010.1"/>
    <property type="molecule type" value="Genomic_DNA"/>
</dbReference>
<dbReference type="OrthoDB" id="2151789at2759"/>
<dbReference type="PROSITE" id="PS51387">
    <property type="entry name" value="FAD_PCMH"/>
    <property type="match status" value="1"/>
</dbReference>
<dbReference type="Gene3D" id="3.30.465.10">
    <property type="match status" value="1"/>
</dbReference>
<evidence type="ECO:0000256" key="1">
    <source>
        <dbReference type="ARBA" id="ARBA00005466"/>
    </source>
</evidence>
<evidence type="ECO:0000256" key="3">
    <source>
        <dbReference type="ARBA" id="ARBA00022827"/>
    </source>
</evidence>
<evidence type="ECO:0000256" key="5">
    <source>
        <dbReference type="SAM" id="SignalP"/>
    </source>
</evidence>
<keyword evidence="3" id="KW-0274">FAD</keyword>
<keyword evidence="8" id="KW-1185">Reference proteome</keyword>
<evidence type="ECO:0000256" key="4">
    <source>
        <dbReference type="ARBA" id="ARBA00023002"/>
    </source>
</evidence>
<sequence>MKSAAAATVLALALQGASAAAAPKHPECCTALAKEPSLQGKVFAPNSAAYDARLASYYSANAAQAPWCMVMPTSTQEVSDLVKILSAKQCPFGMRSGAHSAWAGSNGIKDGVTVDFSNMNTTTYDASTQLASIQPGSTWELVFNTLDPHNVTAVGGRASVVGVGGFTTGGGSVSVQYSFHTGQRGFACDNVENFEVVLADGSVVNANAQENSDLWKSLKGGSGNFGFVTRIDQQHPGTFPSNTVWGGLQTYEFPAKKQAVFDAYDNFVVNNNDDASQNIISCIYNKNGMFLVSVLSNSDSDPQAAAFEEWRSVVPASTSARVDRIAKLVPDFTGPTPLGLFANWMVGQTAHDRRIMDFVNEKEVEYVEKMKAAAPGADFEVLVQFQPVTQGMVQRSLERGGNVLGLESVVADGPTLMWMIALTVDTAANQEHILPLALEYRDAINAYAEEIGVQKNWQFLNYAFKDQEPISLYGAENIKLLKDTSAKYDPAQIFQTLRQTGFKLPA</sequence>
<feature type="domain" description="FAD-binding PCMH-type" evidence="6">
    <location>
        <begin position="62"/>
        <end position="238"/>
    </location>
</feature>
<accession>A0A507BBM4</accession>
<comment type="similarity">
    <text evidence="1">Belongs to the oxygen-dependent FAD-linked oxidoreductase family.</text>
</comment>
<evidence type="ECO:0000313" key="7">
    <source>
        <dbReference type="EMBL" id="TPX14010.1"/>
    </source>
</evidence>
<evidence type="ECO:0000256" key="2">
    <source>
        <dbReference type="ARBA" id="ARBA00022630"/>
    </source>
</evidence>
<gene>
    <name evidence="7" type="ORF">E0L32_000404</name>
</gene>
<keyword evidence="4" id="KW-0560">Oxidoreductase</keyword>
<proteinExistence type="inferred from homology"/>
<dbReference type="SUPFAM" id="SSF56176">
    <property type="entry name" value="FAD-binding/transporter-associated domain-like"/>
    <property type="match status" value="1"/>
</dbReference>
<dbReference type="AlphaFoldDB" id="A0A507BBM4"/>
<dbReference type="GO" id="GO:0016491">
    <property type="term" value="F:oxidoreductase activity"/>
    <property type="evidence" value="ECO:0007669"/>
    <property type="project" value="UniProtKB-KW"/>
</dbReference>
<dbReference type="InterPro" id="IPR006094">
    <property type="entry name" value="Oxid_FAD_bind_N"/>
</dbReference>
<keyword evidence="2" id="KW-0285">Flavoprotein</keyword>
<evidence type="ECO:0000259" key="6">
    <source>
        <dbReference type="PROSITE" id="PS51387"/>
    </source>
</evidence>
<dbReference type="GO" id="GO:0071949">
    <property type="term" value="F:FAD binding"/>
    <property type="evidence" value="ECO:0007669"/>
    <property type="project" value="InterPro"/>
</dbReference>
<dbReference type="InParanoid" id="A0A507BBM4"/>
<dbReference type="PANTHER" id="PTHR42973:SF53">
    <property type="entry name" value="FAD-BINDING PCMH-TYPE DOMAIN-CONTAINING PROTEIN-RELATED"/>
    <property type="match status" value="1"/>
</dbReference>